<dbReference type="NCBIfam" id="TIGR01595">
    <property type="entry name" value="cas_CT1132"/>
    <property type="match status" value="1"/>
</dbReference>
<dbReference type="Pfam" id="PF05107">
    <property type="entry name" value="Cas_Cas7"/>
    <property type="match status" value="1"/>
</dbReference>
<keyword evidence="2" id="KW-1185">Reference proteome</keyword>
<dbReference type="RefSeq" id="WP_013756174.1">
    <property type="nucleotide sequence ID" value="NC_015499.1"/>
</dbReference>
<dbReference type="eggNOG" id="COG3649">
    <property type="taxonomic scope" value="Bacteria"/>
</dbReference>
<dbReference type="STRING" id="747365.Thena_0816"/>
<gene>
    <name evidence="1" type="ORF">Thena_0816</name>
</gene>
<dbReference type="EMBL" id="CP002690">
    <property type="protein sequence ID" value="AEE14449.1"/>
    <property type="molecule type" value="Genomic_DNA"/>
</dbReference>
<dbReference type="InterPro" id="IPR006482">
    <property type="entry name" value="Cas7_Csh2/Csh2"/>
</dbReference>
<dbReference type="NCBIfam" id="TIGR02590">
    <property type="entry name" value="cas_Csh2"/>
    <property type="match status" value="1"/>
</dbReference>
<dbReference type="AlphaFoldDB" id="M1E8F6"/>
<evidence type="ECO:0000313" key="1">
    <source>
        <dbReference type="EMBL" id="AEE14449.1"/>
    </source>
</evidence>
<proteinExistence type="predicted"/>
<reference evidence="1 2" key="1">
    <citation type="submission" date="2011-04" db="EMBL/GenBank/DDBJ databases">
        <title>The complete genome of Thermodesulfobium narugense DSM 14796.</title>
        <authorList>
            <consortium name="US DOE Joint Genome Institute (JGI-PGF)"/>
            <person name="Lucas S."/>
            <person name="Han J."/>
            <person name="Lapidus A."/>
            <person name="Bruce D."/>
            <person name="Goodwin L."/>
            <person name="Pitluck S."/>
            <person name="Peters L."/>
            <person name="Kyrpides N."/>
            <person name="Mavromatis K."/>
            <person name="Pagani I."/>
            <person name="Ivanova N."/>
            <person name="Ovchinnikova G."/>
            <person name="Zhang X."/>
            <person name="Saunders L."/>
            <person name="Detter J.C."/>
            <person name="Tapia R."/>
            <person name="Han C."/>
            <person name="Land M."/>
            <person name="Hauser L."/>
            <person name="Markowitz V."/>
            <person name="Cheng J.-F."/>
            <person name="Hugenholtz P."/>
            <person name="Woyke T."/>
            <person name="Wu D."/>
            <person name="Spring S."/>
            <person name="Schroeder M."/>
            <person name="Brambilla E."/>
            <person name="Klenk H.-P."/>
            <person name="Eisen J.A."/>
        </authorList>
    </citation>
    <scope>NUCLEOTIDE SEQUENCE [LARGE SCALE GENOMIC DNA]</scope>
    <source>
        <strain evidence="1 2">DSM 14796</strain>
    </source>
</reference>
<dbReference type="InterPro" id="IPR013419">
    <property type="entry name" value="CRISPR-assoc_prot_Cas7/Csh2"/>
</dbReference>
<dbReference type="KEGG" id="tnr:Thena_0816"/>
<dbReference type="OrthoDB" id="9776792at2"/>
<dbReference type="HOGENOM" id="CLU_071770_0_0_9"/>
<dbReference type="GO" id="GO:0043571">
    <property type="term" value="P:maintenance of CRISPR repeat elements"/>
    <property type="evidence" value="ECO:0007669"/>
    <property type="project" value="InterPro"/>
</dbReference>
<evidence type="ECO:0000313" key="2">
    <source>
        <dbReference type="Proteomes" id="UP000011765"/>
    </source>
</evidence>
<name>M1E8F6_9BACT</name>
<protein>
    <submittedName>
        <fullName evidence="1">CRISPR-associated protein, Csh2 family</fullName>
    </submittedName>
</protein>
<dbReference type="Proteomes" id="UP000011765">
    <property type="component" value="Chromosome"/>
</dbReference>
<sequence>MSELLKNRSEILFLYDVKDANPNGDPMDENKPRIDEETGINIVTDVRLKRTIRDYLADYKNCDIFIKRIEDENGKPKTKEERLEEYGTDPIVDRCIDIKLFGSTAAIKSKSVVKTGPVQFKFGRSLHKVDLTYIKGTTVMPSEKGKAQGTFTEKYILPYSLIAFYGIVNENIAKIQNIKLTDSDVDLMLEGMWNGTKNLISASKFGHMPRFLFQVIYKENEIFHIGELDKLIHLKSEINEEEIRDISDVKIDVTDLFVNLNKNKDKIEKIRFKTDDRVKVVFNNEESTIDKVFQGFPKENFSFLE</sequence>
<accession>M1E8F6</accession>
<organism evidence="1 2">
    <name type="scientific">Thermodesulfobium narugense DSM 14796</name>
    <dbReference type="NCBI Taxonomy" id="747365"/>
    <lineage>
        <taxon>Bacteria</taxon>
        <taxon>Pseudomonadati</taxon>
        <taxon>Thermodesulfobiota</taxon>
        <taxon>Thermodesulfobiia</taxon>
        <taxon>Thermodesulfobiales</taxon>
        <taxon>Thermodesulfobiaceae</taxon>
        <taxon>Thermodesulfobium</taxon>
    </lineage>
</organism>